<keyword evidence="1" id="KW-0805">Transcription regulation</keyword>
<dbReference type="InterPro" id="IPR011711">
    <property type="entry name" value="GntR_C"/>
</dbReference>
<dbReference type="Gene3D" id="1.10.10.10">
    <property type="entry name" value="Winged helix-like DNA-binding domain superfamily/Winged helix DNA-binding domain"/>
    <property type="match status" value="1"/>
</dbReference>
<keyword evidence="3" id="KW-0804">Transcription</keyword>
<dbReference type="Pfam" id="PF07729">
    <property type="entry name" value="FCD"/>
    <property type="match status" value="1"/>
</dbReference>
<dbReference type="InterPro" id="IPR008920">
    <property type="entry name" value="TF_FadR/GntR_C"/>
</dbReference>
<name>A0AB39KW81_9CAUL</name>
<dbReference type="Pfam" id="PF00392">
    <property type="entry name" value="GntR"/>
    <property type="match status" value="1"/>
</dbReference>
<accession>A0AB39KW81</accession>
<proteinExistence type="predicted"/>
<gene>
    <name evidence="5" type="ORF">ABOZ73_03390</name>
</gene>
<dbReference type="GO" id="GO:0003700">
    <property type="term" value="F:DNA-binding transcription factor activity"/>
    <property type="evidence" value="ECO:0007669"/>
    <property type="project" value="InterPro"/>
</dbReference>
<sequence>MSIVVRTLSDQVYGLVRERILAGQIAPGGVIRQDALAAELGVSKIPLREAMARLEQDGLLTSHANRGFFVAPLSAAEAEEVFALRLKIEPDAAATACRKATDDDRVAARMALMAMDAQTDPHAPEAVHLNREFHMGMVRPSGLAVTTQLVERLHVLAERYVRVHLEPQERHTRAADEHHALLEAWLAGDADTVERLVRDHIAGALADLREQLARTAD</sequence>
<evidence type="ECO:0000259" key="4">
    <source>
        <dbReference type="PROSITE" id="PS50949"/>
    </source>
</evidence>
<dbReference type="PANTHER" id="PTHR43537:SF24">
    <property type="entry name" value="GLUCONATE OPERON TRANSCRIPTIONAL REPRESSOR"/>
    <property type="match status" value="1"/>
</dbReference>
<keyword evidence="2" id="KW-0238">DNA-binding</keyword>
<evidence type="ECO:0000313" key="5">
    <source>
        <dbReference type="EMBL" id="XDO97476.1"/>
    </source>
</evidence>
<evidence type="ECO:0000256" key="2">
    <source>
        <dbReference type="ARBA" id="ARBA00023125"/>
    </source>
</evidence>
<evidence type="ECO:0000256" key="3">
    <source>
        <dbReference type="ARBA" id="ARBA00023163"/>
    </source>
</evidence>
<dbReference type="PANTHER" id="PTHR43537">
    <property type="entry name" value="TRANSCRIPTIONAL REGULATOR, GNTR FAMILY"/>
    <property type="match status" value="1"/>
</dbReference>
<dbReference type="InterPro" id="IPR036390">
    <property type="entry name" value="WH_DNA-bd_sf"/>
</dbReference>
<dbReference type="AlphaFoldDB" id="A0AB39KW81"/>
<dbReference type="RefSeq" id="WP_369060717.1">
    <property type="nucleotide sequence ID" value="NZ_CP158375.1"/>
</dbReference>
<dbReference type="GO" id="GO:0003677">
    <property type="term" value="F:DNA binding"/>
    <property type="evidence" value="ECO:0007669"/>
    <property type="project" value="UniProtKB-KW"/>
</dbReference>
<reference evidence="5" key="1">
    <citation type="submission" date="2024-06" db="EMBL/GenBank/DDBJ databases">
        <title>Caulobacter inopinatus, sp. nov.</title>
        <authorList>
            <person name="Donachie S.P."/>
        </authorList>
    </citation>
    <scope>NUCLEOTIDE SEQUENCE</scope>
    <source>
        <strain evidence="5">73W</strain>
    </source>
</reference>
<dbReference type="PROSITE" id="PS50949">
    <property type="entry name" value="HTH_GNTR"/>
    <property type="match status" value="1"/>
</dbReference>
<dbReference type="InterPro" id="IPR000524">
    <property type="entry name" value="Tscrpt_reg_HTH_GntR"/>
</dbReference>
<dbReference type="InterPro" id="IPR036388">
    <property type="entry name" value="WH-like_DNA-bd_sf"/>
</dbReference>
<dbReference type="SUPFAM" id="SSF48008">
    <property type="entry name" value="GntR ligand-binding domain-like"/>
    <property type="match status" value="1"/>
</dbReference>
<dbReference type="EMBL" id="CP158375">
    <property type="protein sequence ID" value="XDO97476.1"/>
    <property type="molecule type" value="Genomic_DNA"/>
</dbReference>
<dbReference type="SMART" id="SM00345">
    <property type="entry name" value="HTH_GNTR"/>
    <property type="match status" value="1"/>
</dbReference>
<dbReference type="SMART" id="SM00895">
    <property type="entry name" value="FCD"/>
    <property type="match status" value="1"/>
</dbReference>
<feature type="domain" description="HTH gntR-type" evidence="4">
    <location>
        <begin position="6"/>
        <end position="73"/>
    </location>
</feature>
<evidence type="ECO:0000256" key="1">
    <source>
        <dbReference type="ARBA" id="ARBA00023015"/>
    </source>
</evidence>
<dbReference type="Gene3D" id="1.20.120.530">
    <property type="entry name" value="GntR ligand-binding domain-like"/>
    <property type="match status" value="1"/>
</dbReference>
<dbReference type="CDD" id="cd07377">
    <property type="entry name" value="WHTH_GntR"/>
    <property type="match status" value="1"/>
</dbReference>
<protein>
    <submittedName>
        <fullName evidence="5">GntR family transcriptional regulator</fullName>
    </submittedName>
</protein>
<dbReference type="SUPFAM" id="SSF46785">
    <property type="entry name" value="Winged helix' DNA-binding domain"/>
    <property type="match status" value="1"/>
</dbReference>
<organism evidence="5">
    <name type="scientific">Caulobacter sp. 73W</name>
    <dbReference type="NCBI Taxonomy" id="3161137"/>
    <lineage>
        <taxon>Bacteria</taxon>
        <taxon>Pseudomonadati</taxon>
        <taxon>Pseudomonadota</taxon>
        <taxon>Alphaproteobacteria</taxon>
        <taxon>Caulobacterales</taxon>
        <taxon>Caulobacteraceae</taxon>
        <taxon>Caulobacter</taxon>
    </lineage>
</organism>